<dbReference type="InterPro" id="IPR047641">
    <property type="entry name" value="ABC_transpr_MalK/UgpC-like"/>
</dbReference>
<protein>
    <submittedName>
        <fullName evidence="5">Putative Fe(3+)-transporting ATPase</fullName>
        <ecNumber evidence="5">3.6.3.30</ecNumber>
    </submittedName>
</protein>
<gene>
    <name evidence="5" type="ORF">TRIP_E270001</name>
</gene>
<keyword evidence="2" id="KW-1278">Translocase</keyword>
<organism evidence="5">
    <name type="scientific">uncultured Spirochaetota bacterium</name>
    <dbReference type="NCBI Taxonomy" id="460511"/>
    <lineage>
        <taxon>Bacteria</taxon>
        <taxon>Pseudomonadati</taxon>
        <taxon>Spirochaetota</taxon>
        <taxon>environmental samples</taxon>
    </lineage>
</organism>
<accession>A0A652ZW53</accession>
<proteinExistence type="predicted"/>
<dbReference type="GO" id="GO:0005524">
    <property type="term" value="F:ATP binding"/>
    <property type="evidence" value="ECO:0007669"/>
    <property type="project" value="InterPro"/>
</dbReference>
<evidence type="ECO:0000256" key="3">
    <source>
        <dbReference type="ARBA" id="ARBA00023136"/>
    </source>
</evidence>
<evidence type="ECO:0000313" key="5">
    <source>
        <dbReference type="EMBL" id="VBB40020.1"/>
    </source>
</evidence>
<dbReference type="GO" id="GO:0016887">
    <property type="term" value="F:ATP hydrolysis activity"/>
    <property type="evidence" value="ECO:0007669"/>
    <property type="project" value="InterPro"/>
</dbReference>
<dbReference type="InterPro" id="IPR013611">
    <property type="entry name" value="Transp-assoc_OB_typ2"/>
</dbReference>
<dbReference type="Gene3D" id="3.40.50.300">
    <property type="entry name" value="P-loop containing nucleotide triphosphate hydrolases"/>
    <property type="match status" value="2"/>
</dbReference>
<keyword evidence="5" id="KW-0378">Hydrolase</keyword>
<dbReference type="EMBL" id="UPXP01000020">
    <property type="protein sequence ID" value="VBB40020.1"/>
    <property type="molecule type" value="Genomic_DNA"/>
</dbReference>
<name>A0A652ZW53_9SPIR</name>
<sequence length="281" mass="30533">MGLARAMAIEPRVLLFDEPLSNLDAKLRVEMRDEIRAVQKALGITAVYVTHDQEERVGLARAMAIEPRVLLFDEPLSNLDAKLRVEMRDEIRAVQKALGITAVYVTHDQEEALVISDRIAVVNFGKIQQVGPPWEIYKNPVNLFVATFVGKINALDVVLGEDLGSGLRRAQAGSLSFAVPSAGTEGCSDAVLAFRPEEVVETADAAGVNRLSGTLVSTAFLGTVVSMELELGGSTIVIERHRPKKGDIPATGNRVEFAVPPESCFIFDKRTGARLRAEEGR</sequence>
<dbReference type="Pfam" id="PF08402">
    <property type="entry name" value="TOBE_2"/>
    <property type="match status" value="1"/>
</dbReference>
<keyword evidence="1" id="KW-1003">Cell membrane</keyword>
<dbReference type="SUPFAM" id="SSF50331">
    <property type="entry name" value="MOP-like"/>
    <property type="match status" value="1"/>
</dbReference>
<dbReference type="GO" id="GO:0022857">
    <property type="term" value="F:transmembrane transporter activity"/>
    <property type="evidence" value="ECO:0007669"/>
    <property type="project" value="InterPro"/>
</dbReference>
<reference evidence="5" key="1">
    <citation type="submission" date="2018-07" db="EMBL/GenBank/DDBJ databases">
        <authorList>
            <consortium name="Genoscope - CEA"/>
            <person name="William W."/>
        </authorList>
    </citation>
    <scope>NUCLEOTIDE SEQUENCE</scope>
    <source>
        <strain evidence="5">IK1</strain>
    </source>
</reference>
<dbReference type="PANTHER" id="PTHR43875">
    <property type="entry name" value="MALTODEXTRIN IMPORT ATP-BINDING PROTEIN MSMX"/>
    <property type="match status" value="1"/>
</dbReference>
<dbReference type="EC" id="3.6.3.30" evidence="5"/>
<feature type="domain" description="Transport-associated OB type 2" evidence="4">
    <location>
        <begin position="193"/>
        <end position="267"/>
    </location>
</feature>
<dbReference type="Gene3D" id="2.40.50.140">
    <property type="entry name" value="Nucleic acid-binding proteins"/>
    <property type="match status" value="1"/>
</dbReference>
<evidence type="ECO:0000256" key="1">
    <source>
        <dbReference type="ARBA" id="ARBA00022475"/>
    </source>
</evidence>
<dbReference type="AlphaFoldDB" id="A0A652ZW53"/>
<dbReference type="Gene3D" id="2.40.50.100">
    <property type="match status" value="1"/>
</dbReference>
<evidence type="ECO:0000256" key="2">
    <source>
        <dbReference type="ARBA" id="ARBA00022967"/>
    </source>
</evidence>
<dbReference type="InterPro" id="IPR012340">
    <property type="entry name" value="NA-bd_OB-fold"/>
</dbReference>
<dbReference type="SUPFAM" id="SSF52540">
    <property type="entry name" value="P-loop containing nucleoside triphosphate hydrolases"/>
    <property type="match status" value="2"/>
</dbReference>
<dbReference type="InterPro" id="IPR027417">
    <property type="entry name" value="P-loop_NTPase"/>
</dbReference>
<dbReference type="PANTHER" id="PTHR43875:SF15">
    <property type="entry name" value="TREHALOSE IMPORT ATP-BINDING PROTEIN SUGC"/>
    <property type="match status" value="1"/>
</dbReference>
<dbReference type="InterPro" id="IPR008995">
    <property type="entry name" value="Mo/tungstate-bd_C_term_dom"/>
</dbReference>
<keyword evidence="3" id="KW-0472">Membrane</keyword>
<evidence type="ECO:0000259" key="4">
    <source>
        <dbReference type="Pfam" id="PF08402"/>
    </source>
</evidence>
<dbReference type="GO" id="GO:0055052">
    <property type="term" value="C:ATP-binding cassette (ABC) transporter complex, substrate-binding subunit-containing"/>
    <property type="evidence" value="ECO:0007669"/>
    <property type="project" value="TreeGrafter"/>
</dbReference>